<evidence type="ECO:0000256" key="1">
    <source>
        <dbReference type="SAM" id="MobiDB-lite"/>
    </source>
</evidence>
<sequence>MPPSRTKGSSGPRAVPYTVEPKGNRREELDKENQNPEQNSTSRATNDKETPSHDQPGHGRANNNSHAQNESTQSEKPSSYLDIVVDELEGEVPVYENAAAIRRKLNKLLESKEKIPGTDKVWNKTNMSRELCTIAHSSHPVKVHQGVLNNGSSPSALARFLKNSGGMGGGDTETYYWANILLGKLRIWKGEKKTKAREKAEEQFPNGRARLDPKNTYITCRADERPSYSEVANYERTLPSQFPSAFRI</sequence>
<keyword evidence="3" id="KW-1185">Reference proteome</keyword>
<protein>
    <submittedName>
        <fullName evidence="2">Uncharacterized protein</fullName>
    </submittedName>
</protein>
<organism evidence="2 3">
    <name type="scientific">Lophiostoma macrostomum CBS 122681</name>
    <dbReference type="NCBI Taxonomy" id="1314788"/>
    <lineage>
        <taxon>Eukaryota</taxon>
        <taxon>Fungi</taxon>
        <taxon>Dikarya</taxon>
        <taxon>Ascomycota</taxon>
        <taxon>Pezizomycotina</taxon>
        <taxon>Dothideomycetes</taxon>
        <taxon>Pleosporomycetidae</taxon>
        <taxon>Pleosporales</taxon>
        <taxon>Lophiostomataceae</taxon>
        <taxon>Lophiostoma</taxon>
    </lineage>
</organism>
<evidence type="ECO:0000313" key="2">
    <source>
        <dbReference type="EMBL" id="KAF2661901.1"/>
    </source>
</evidence>
<name>A0A6A6TRD9_9PLEO</name>
<dbReference type="OrthoDB" id="2592504at2759"/>
<dbReference type="EMBL" id="MU004291">
    <property type="protein sequence ID" value="KAF2661901.1"/>
    <property type="molecule type" value="Genomic_DNA"/>
</dbReference>
<feature type="compositionally biased region" description="Polar residues" evidence="1">
    <location>
        <begin position="35"/>
        <end position="44"/>
    </location>
</feature>
<evidence type="ECO:0000313" key="3">
    <source>
        <dbReference type="Proteomes" id="UP000799324"/>
    </source>
</evidence>
<dbReference type="AlphaFoldDB" id="A0A6A6TRD9"/>
<feature type="compositionally biased region" description="Polar residues" evidence="1">
    <location>
        <begin position="61"/>
        <end position="77"/>
    </location>
</feature>
<feature type="region of interest" description="Disordered" evidence="1">
    <location>
        <begin position="1"/>
        <end position="78"/>
    </location>
</feature>
<dbReference type="Proteomes" id="UP000799324">
    <property type="component" value="Unassembled WGS sequence"/>
</dbReference>
<feature type="compositionally biased region" description="Basic and acidic residues" evidence="1">
    <location>
        <begin position="22"/>
        <end position="34"/>
    </location>
</feature>
<accession>A0A6A6TRD9</accession>
<proteinExistence type="predicted"/>
<gene>
    <name evidence="2" type="ORF">K491DRAFT_753466</name>
</gene>
<reference evidence="2" key="1">
    <citation type="journal article" date="2020" name="Stud. Mycol.">
        <title>101 Dothideomycetes genomes: a test case for predicting lifestyles and emergence of pathogens.</title>
        <authorList>
            <person name="Haridas S."/>
            <person name="Albert R."/>
            <person name="Binder M."/>
            <person name="Bloem J."/>
            <person name="Labutti K."/>
            <person name="Salamov A."/>
            <person name="Andreopoulos B."/>
            <person name="Baker S."/>
            <person name="Barry K."/>
            <person name="Bills G."/>
            <person name="Bluhm B."/>
            <person name="Cannon C."/>
            <person name="Castanera R."/>
            <person name="Culley D."/>
            <person name="Daum C."/>
            <person name="Ezra D."/>
            <person name="Gonzalez J."/>
            <person name="Henrissat B."/>
            <person name="Kuo A."/>
            <person name="Liang C."/>
            <person name="Lipzen A."/>
            <person name="Lutzoni F."/>
            <person name="Magnuson J."/>
            <person name="Mondo S."/>
            <person name="Nolan M."/>
            <person name="Ohm R."/>
            <person name="Pangilinan J."/>
            <person name="Park H.-J."/>
            <person name="Ramirez L."/>
            <person name="Alfaro M."/>
            <person name="Sun H."/>
            <person name="Tritt A."/>
            <person name="Yoshinaga Y."/>
            <person name="Zwiers L.-H."/>
            <person name="Turgeon B."/>
            <person name="Goodwin S."/>
            <person name="Spatafora J."/>
            <person name="Crous P."/>
            <person name="Grigoriev I."/>
        </authorList>
    </citation>
    <scope>NUCLEOTIDE SEQUENCE</scope>
    <source>
        <strain evidence="2">CBS 122681</strain>
    </source>
</reference>
<feature type="compositionally biased region" description="Basic and acidic residues" evidence="1">
    <location>
        <begin position="45"/>
        <end position="57"/>
    </location>
</feature>